<feature type="transmembrane region" description="Helical" evidence="6">
    <location>
        <begin position="198"/>
        <end position="218"/>
    </location>
</feature>
<dbReference type="PANTHER" id="PTHR35007">
    <property type="entry name" value="INTEGRAL MEMBRANE PROTEIN-RELATED"/>
    <property type="match status" value="1"/>
</dbReference>
<keyword evidence="9" id="KW-1185">Reference proteome</keyword>
<evidence type="ECO:0000256" key="4">
    <source>
        <dbReference type="ARBA" id="ARBA00022989"/>
    </source>
</evidence>
<dbReference type="OrthoDB" id="4421971at2"/>
<keyword evidence="2" id="KW-1003">Cell membrane</keyword>
<evidence type="ECO:0000256" key="6">
    <source>
        <dbReference type="SAM" id="Phobius"/>
    </source>
</evidence>
<dbReference type="PANTHER" id="PTHR35007:SF4">
    <property type="entry name" value="CONSERVED TRANSMEMBRANE PROTEIN-RELATED"/>
    <property type="match status" value="1"/>
</dbReference>
<keyword evidence="4 6" id="KW-1133">Transmembrane helix</keyword>
<dbReference type="Proteomes" id="UP000296352">
    <property type="component" value="Chromosome"/>
</dbReference>
<accession>A0A4P7QFG0</accession>
<organism evidence="8 9">
    <name type="scientific">Corynebacterium endometrii</name>
    <dbReference type="NCBI Taxonomy" id="2488819"/>
    <lineage>
        <taxon>Bacteria</taxon>
        <taxon>Bacillati</taxon>
        <taxon>Actinomycetota</taxon>
        <taxon>Actinomycetes</taxon>
        <taxon>Mycobacteriales</taxon>
        <taxon>Corynebacteriaceae</taxon>
        <taxon>Corynebacterium</taxon>
    </lineage>
</organism>
<comment type="subcellular location">
    <subcellularLocation>
        <location evidence="1">Cell membrane</location>
        <topology evidence="1">Multi-pass membrane protein</topology>
    </subcellularLocation>
</comment>
<dbReference type="EMBL" id="CP039247">
    <property type="protein sequence ID" value="QCB27544.1"/>
    <property type="molecule type" value="Genomic_DNA"/>
</dbReference>
<dbReference type="AlphaFoldDB" id="A0A4P7QFG0"/>
<evidence type="ECO:0000256" key="2">
    <source>
        <dbReference type="ARBA" id="ARBA00022475"/>
    </source>
</evidence>
<gene>
    <name evidence="8" type="ORF">CENDO_01205</name>
</gene>
<name>A0A4P7QFG0_9CORY</name>
<dbReference type="KEGG" id="cee:CENDO_01205"/>
<protein>
    <recommendedName>
        <fullName evidence="7">Type II secretion system protein GspF domain-containing protein</fullName>
    </recommendedName>
</protein>
<feature type="domain" description="Type II secretion system protein GspF" evidence="7">
    <location>
        <begin position="97"/>
        <end position="213"/>
    </location>
</feature>
<sequence>MWLELLLVASALLVPAPALGGRLAEQKREARWQPAVFMVAVFVGVLGFLFFGRLSVAIAALSVGALVAWTVSDARRRSLQIRGEEAVAGYLGVVTSNLRAGAVLPVALRRGVEHLPDSTPENVREPLARAAQLAARGSSSTQALRGQPGAVATVGRLLEVSERHGIAVAGVLEQAQSRLDAVKRHRAATRASLQGPQATAMVLACLPVAGIAMGSVMGANPLGFLFGGGLGGVLLVIGVGLVAAGFVWSRLIIRGAGG</sequence>
<feature type="transmembrane region" description="Helical" evidence="6">
    <location>
        <begin position="224"/>
        <end position="248"/>
    </location>
</feature>
<reference evidence="8 9" key="1">
    <citation type="submission" date="2019-04" db="EMBL/GenBank/DDBJ databases">
        <title>Corynebacterium endometrii sp. nov., isolated from the uterus of a cow with endometritis.</title>
        <authorList>
            <person name="Ballas P."/>
            <person name="Ruckert C."/>
            <person name="Wagener K."/>
            <person name="Drillich M."/>
            <person name="Kaempfer P."/>
            <person name="Busse H.-J."/>
            <person name="Ehling-Schulz M."/>
        </authorList>
    </citation>
    <scope>NUCLEOTIDE SEQUENCE [LARGE SCALE GENOMIC DNA]</scope>
    <source>
        <strain evidence="8 9">LMM-1653</strain>
    </source>
</reference>
<keyword evidence="5 6" id="KW-0472">Membrane</keyword>
<evidence type="ECO:0000313" key="9">
    <source>
        <dbReference type="Proteomes" id="UP000296352"/>
    </source>
</evidence>
<dbReference type="GO" id="GO:0005886">
    <property type="term" value="C:plasma membrane"/>
    <property type="evidence" value="ECO:0007669"/>
    <property type="project" value="UniProtKB-SubCell"/>
</dbReference>
<evidence type="ECO:0000256" key="3">
    <source>
        <dbReference type="ARBA" id="ARBA00022692"/>
    </source>
</evidence>
<dbReference type="InterPro" id="IPR018076">
    <property type="entry name" value="T2SS_GspF_dom"/>
</dbReference>
<dbReference type="RefSeq" id="WP_136140399.1">
    <property type="nucleotide sequence ID" value="NZ_CP039247.1"/>
</dbReference>
<evidence type="ECO:0000313" key="8">
    <source>
        <dbReference type="EMBL" id="QCB27544.1"/>
    </source>
</evidence>
<evidence type="ECO:0000259" key="7">
    <source>
        <dbReference type="Pfam" id="PF00482"/>
    </source>
</evidence>
<keyword evidence="3 6" id="KW-0812">Transmembrane</keyword>
<proteinExistence type="predicted"/>
<dbReference type="Pfam" id="PF00482">
    <property type="entry name" value="T2SSF"/>
    <property type="match status" value="1"/>
</dbReference>
<evidence type="ECO:0000256" key="5">
    <source>
        <dbReference type="ARBA" id="ARBA00023136"/>
    </source>
</evidence>
<evidence type="ECO:0000256" key="1">
    <source>
        <dbReference type="ARBA" id="ARBA00004651"/>
    </source>
</evidence>
<feature type="transmembrane region" description="Helical" evidence="6">
    <location>
        <begin position="36"/>
        <end position="69"/>
    </location>
</feature>